<evidence type="ECO:0000256" key="6">
    <source>
        <dbReference type="ARBA" id="ARBA00029433"/>
    </source>
</evidence>
<evidence type="ECO:0000256" key="7">
    <source>
        <dbReference type="PROSITE-ProRule" id="PRU00175"/>
    </source>
</evidence>
<dbReference type="InterPro" id="IPR013083">
    <property type="entry name" value="Znf_RING/FYVE/PHD"/>
</dbReference>
<organism evidence="10 11">
    <name type="scientific">Starmerella bacillaris</name>
    <name type="common">Yeast</name>
    <name type="synonym">Candida zemplinina</name>
    <dbReference type="NCBI Taxonomy" id="1247836"/>
    <lineage>
        <taxon>Eukaryota</taxon>
        <taxon>Fungi</taxon>
        <taxon>Dikarya</taxon>
        <taxon>Ascomycota</taxon>
        <taxon>Saccharomycotina</taxon>
        <taxon>Dipodascomycetes</taxon>
        <taxon>Dipodascales</taxon>
        <taxon>Trichomonascaceae</taxon>
        <taxon>Starmerella</taxon>
    </lineage>
</organism>
<dbReference type="PROSITE" id="PS50236">
    <property type="entry name" value="CHCR"/>
    <property type="match status" value="1"/>
</dbReference>
<dbReference type="Gene3D" id="3.30.40.10">
    <property type="entry name" value="Zinc/RING finger domain, C3HC4 (zinc finger)"/>
    <property type="match status" value="1"/>
</dbReference>
<dbReference type="InterPro" id="IPR007810">
    <property type="entry name" value="Pep3/Vps18_beta-prop"/>
</dbReference>
<dbReference type="GO" id="GO:0098588">
    <property type="term" value="C:bounding membrane of organelle"/>
    <property type="evidence" value="ECO:0007669"/>
    <property type="project" value="UniProtKB-ARBA"/>
</dbReference>
<accession>A0AAV5RFS2</accession>
<dbReference type="GO" id="GO:0008270">
    <property type="term" value="F:zinc ion binding"/>
    <property type="evidence" value="ECO:0007669"/>
    <property type="project" value="UniProtKB-KW"/>
</dbReference>
<evidence type="ECO:0000256" key="4">
    <source>
        <dbReference type="ARBA" id="ARBA00022833"/>
    </source>
</evidence>
<keyword evidence="4" id="KW-0862">Zinc</keyword>
<dbReference type="Proteomes" id="UP001362899">
    <property type="component" value="Unassembled WGS sequence"/>
</dbReference>
<dbReference type="SMART" id="SM00184">
    <property type="entry name" value="RING"/>
    <property type="match status" value="1"/>
</dbReference>
<dbReference type="GO" id="GO:0005768">
    <property type="term" value="C:endosome"/>
    <property type="evidence" value="ECO:0007669"/>
    <property type="project" value="UniProtKB-ARBA"/>
</dbReference>
<dbReference type="InterPro" id="IPR011044">
    <property type="entry name" value="Quino_amine_DH_bsu"/>
</dbReference>
<keyword evidence="3 7" id="KW-0863">Zinc-finger</keyword>
<dbReference type="PROSITE" id="PS50089">
    <property type="entry name" value="ZF_RING_2"/>
    <property type="match status" value="1"/>
</dbReference>
<protein>
    <submittedName>
        <fullName evidence="10">Tethering complex subunit</fullName>
    </submittedName>
</protein>
<evidence type="ECO:0000313" key="10">
    <source>
        <dbReference type="EMBL" id="GMM49822.1"/>
    </source>
</evidence>
<comment type="similarity">
    <text evidence="1">Belongs to the VPS18 family.</text>
</comment>
<keyword evidence="5" id="KW-0472">Membrane</keyword>
<dbReference type="SUPFAM" id="SSF57850">
    <property type="entry name" value="RING/U-box"/>
    <property type="match status" value="1"/>
</dbReference>
<dbReference type="Pfam" id="PF05131">
    <property type="entry name" value="Pep3_Vps18"/>
    <property type="match status" value="2"/>
</dbReference>
<dbReference type="GO" id="GO:0006904">
    <property type="term" value="P:vesicle docking involved in exocytosis"/>
    <property type="evidence" value="ECO:0007669"/>
    <property type="project" value="TreeGrafter"/>
</dbReference>
<dbReference type="AlphaFoldDB" id="A0AAV5RFS2"/>
<name>A0AAV5RFS2_STABA</name>
<dbReference type="EMBL" id="BTGC01000003">
    <property type="protein sequence ID" value="GMM49822.1"/>
    <property type="molecule type" value="Genomic_DNA"/>
</dbReference>
<dbReference type="SUPFAM" id="SSF50969">
    <property type="entry name" value="YVTN repeat-like/Quinoprotein amine dehydrogenase"/>
    <property type="match status" value="1"/>
</dbReference>
<evidence type="ECO:0000256" key="3">
    <source>
        <dbReference type="ARBA" id="ARBA00022771"/>
    </source>
</evidence>
<evidence type="ECO:0000259" key="9">
    <source>
        <dbReference type="PROSITE" id="PS50089"/>
    </source>
</evidence>
<keyword evidence="11" id="KW-1185">Reference proteome</keyword>
<dbReference type="InterPro" id="IPR058919">
    <property type="entry name" value="Pep3/Vps18_RING_C"/>
</dbReference>
<dbReference type="Pfam" id="PF26148">
    <property type="entry name" value="VPS18_RING_C"/>
    <property type="match status" value="1"/>
</dbReference>
<reference evidence="10 11" key="1">
    <citation type="journal article" date="2023" name="Elife">
        <title>Identification of key yeast species and microbe-microbe interactions impacting larval growth of Drosophila in the wild.</title>
        <authorList>
            <person name="Mure A."/>
            <person name="Sugiura Y."/>
            <person name="Maeda R."/>
            <person name="Honda K."/>
            <person name="Sakurai N."/>
            <person name="Takahashi Y."/>
            <person name="Watada M."/>
            <person name="Katoh T."/>
            <person name="Gotoh A."/>
            <person name="Gotoh Y."/>
            <person name="Taniguchi I."/>
            <person name="Nakamura K."/>
            <person name="Hayashi T."/>
            <person name="Katayama T."/>
            <person name="Uemura T."/>
            <person name="Hattori Y."/>
        </authorList>
    </citation>
    <scope>NUCLEOTIDE SEQUENCE [LARGE SCALE GENOMIC DNA]</scope>
    <source>
        <strain evidence="10 11">SB-73</strain>
    </source>
</reference>
<dbReference type="GO" id="GO:0006886">
    <property type="term" value="P:intracellular protein transport"/>
    <property type="evidence" value="ECO:0007669"/>
    <property type="project" value="UniProtKB-UniRule"/>
</dbReference>
<feature type="domain" description="RING-type" evidence="9">
    <location>
        <begin position="754"/>
        <end position="802"/>
    </location>
</feature>
<dbReference type="GO" id="GO:0030897">
    <property type="term" value="C:HOPS complex"/>
    <property type="evidence" value="ECO:0007669"/>
    <property type="project" value="TreeGrafter"/>
</dbReference>
<dbReference type="PANTHER" id="PTHR23323">
    <property type="entry name" value="VACUOLAR PROTEIN SORTING-ASSOCIATED PROTEIN"/>
    <property type="match status" value="1"/>
</dbReference>
<evidence type="ECO:0000256" key="5">
    <source>
        <dbReference type="ARBA" id="ARBA00023136"/>
    </source>
</evidence>
<keyword evidence="2" id="KW-0479">Metal-binding</keyword>
<feature type="repeat" description="CHCR" evidence="8">
    <location>
        <begin position="519"/>
        <end position="672"/>
    </location>
</feature>
<sequence>MNAVITQVRLMFNLDVITDCVVSSNWLYIVVNSMSVVRINLESPSTVENIKIPAKHGPNIGSIYKIFTDSTGSCLLAVTTKLQHFFYSDSSQKQEFNLISKLKNTPTVSAVFHPSRKGDFFLGTRSGSVIEVSVDIKAGEHFFKRDLKYTSQIWKGERNENVNSIIFRDNGREILLTYGHEILKWKTDSVTNMEKFMSQKPTVLFNNPFEQELKELVESPNSSSLAVILSPQHVGVLHKGDSEFTIYETENPKFLMLSNFHLIAVTSDSIRITGLLSRELVQTLPLPDLKQIKGASIDYKSQTFWVFNDEELYEIKLENETTGLWKMLAKQGRFSDAFEVCDSAESKSYVLEQHGYHILETEPDNTVYAAKLLGSSNAPFESLVLRIMDTTKVKNNSEALVTLIKTRLKHTNSKFQQILLTSLLAECGDCVDIHQYAYDAETIQQILRKRGDFQKLIDFSISIKDYRTPLQYYISNSMWSNALELIRQHGSEDKELVYRYSSITLKYCPKETVDSWMRLSDLDATKLLSGLIDYSEVYRGPVNENQALRYLKHIIIKEGNKDEVVFETTLSMMCANNDSNETELLNFLKERSLNHYDNDFALRLTLKFKQYKCAVYLYTLMGLYEEAVILCLQVGGDEMFNMSIEIAEKQASNEKLRKYLLRLISKQAIETKGPKAALQFIHLLGIGDLLAQFPEFESLDELAPEVIRSLEHTKNKLMSINSEIDESLKASEEIQTEIANFKKQSVLVEPGEPCQLCHFPLAVRKFIVFPCQHGFHYDCLQKNSRAHYKNDIQGVEECALCDEDNLKSITTPLTIDF</sequence>
<proteinExistence type="inferred from homology"/>
<dbReference type="PANTHER" id="PTHR23323:SF26">
    <property type="entry name" value="VACUOLAR PROTEIN SORTING-ASSOCIATED PROTEIN 18 HOMOLOG"/>
    <property type="match status" value="1"/>
</dbReference>
<evidence type="ECO:0000313" key="11">
    <source>
        <dbReference type="Proteomes" id="UP001362899"/>
    </source>
</evidence>
<evidence type="ECO:0000256" key="2">
    <source>
        <dbReference type="ARBA" id="ARBA00022723"/>
    </source>
</evidence>
<dbReference type="GO" id="GO:0007032">
    <property type="term" value="P:endosome organization"/>
    <property type="evidence" value="ECO:0007669"/>
    <property type="project" value="TreeGrafter"/>
</dbReference>
<dbReference type="InterPro" id="IPR000547">
    <property type="entry name" value="Clathrin_H-chain/VPS_repeat"/>
</dbReference>
<comment type="caution">
    <text evidence="10">The sequence shown here is derived from an EMBL/GenBank/DDBJ whole genome shotgun (WGS) entry which is preliminary data.</text>
</comment>
<dbReference type="GO" id="GO:0048284">
    <property type="term" value="P:organelle fusion"/>
    <property type="evidence" value="ECO:0007669"/>
    <property type="project" value="TreeGrafter"/>
</dbReference>
<gene>
    <name evidence="10" type="ORF">DASB73_007800</name>
</gene>
<dbReference type="GO" id="GO:0030674">
    <property type="term" value="F:protein-macromolecule adaptor activity"/>
    <property type="evidence" value="ECO:0007669"/>
    <property type="project" value="TreeGrafter"/>
</dbReference>
<dbReference type="GO" id="GO:0007033">
    <property type="term" value="P:vacuole organization"/>
    <property type="evidence" value="ECO:0007669"/>
    <property type="project" value="TreeGrafter"/>
</dbReference>
<comment type="subcellular location">
    <subcellularLocation>
        <location evidence="6">Endomembrane system</location>
        <topology evidence="6">Peripheral membrane protein</topology>
        <orientation evidence="6">Cytoplasmic side</orientation>
    </subcellularLocation>
</comment>
<evidence type="ECO:0000256" key="1">
    <source>
        <dbReference type="ARBA" id="ARBA00010454"/>
    </source>
</evidence>
<evidence type="ECO:0000256" key="8">
    <source>
        <dbReference type="PROSITE-ProRule" id="PRU01006"/>
    </source>
</evidence>
<dbReference type="InterPro" id="IPR001841">
    <property type="entry name" value="Znf_RING"/>
</dbReference>